<reference evidence="10" key="1">
    <citation type="journal article" date="2019" name="Int. J. Syst. Evol. Microbiol.">
        <title>The Global Catalogue of Microorganisms (GCM) 10K type strain sequencing project: providing services to taxonomists for standard genome sequencing and annotation.</title>
        <authorList>
            <consortium name="The Broad Institute Genomics Platform"/>
            <consortium name="The Broad Institute Genome Sequencing Center for Infectious Disease"/>
            <person name="Wu L."/>
            <person name="Ma J."/>
        </authorList>
    </citation>
    <scope>NUCLEOTIDE SEQUENCE [LARGE SCALE GENOMIC DNA]</scope>
    <source>
        <strain evidence="10">CCUG 60524</strain>
    </source>
</reference>
<comment type="subunit">
    <text evidence="4 7">Homotetramer.</text>
</comment>
<accession>A0ABW3ITZ4</accession>
<dbReference type="InterPro" id="IPR023418">
    <property type="entry name" value="Thyroxine_BS"/>
</dbReference>
<organism evidence="9 10">
    <name type="scientific">Tropicimonas aquimaris</name>
    <dbReference type="NCBI Taxonomy" id="914152"/>
    <lineage>
        <taxon>Bacteria</taxon>
        <taxon>Pseudomonadati</taxon>
        <taxon>Pseudomonadota</taxon>
        <taxon>Alphaproteobacteria</taxon>
        <taxon>Rhodobacterales</taxon>
        <taxon>Roseobacteraceae</taxon>
        <taxon>Tropicimonas</taxon>
    </lineage>
</organism>
<dbReference type="Gene3D" id="2.60.40.180">
    <property type="entry name" value="Transthyretin/hydroxyisourate hydrolase domain"/>
    <property type="match status" value="1"/>
</dbReference>
<dbReference type="PANTHER" id="PTHR10395:SF7">
    <property type="entry name" value="5-HYDROXYISOURATE HYDROLASE"/>
    <property type="match status" value="1"/>
</dbReference>
<comment type="catalytic activity">
    <reaction evidence="1 7">
        <text>5-hydroxyisourate + H2O = 5-hydroxy-2-oxo-4-ureido-2,5-dihydro-1H-imidazole-5-carboxylate + H(+)</text>
        <dbReference type="Rhea" id="RHEA:23736"/>
        <dbReference type="ChEBI" id="CHEBI:15377"/>
        <dbReference type="ChEBI" id="CHEBI:15378"/>
        <dbReference type="ChEBI" id="CHEBI:18072"/>
        <dbReference type="ChEBI" id="CHEBI:58639"/>
        <dbReference type="EC" id="3.5.2.17"/>
    </reaction>
</comment>
<dbReference type="InterPro" id="IPR023416">
    <property type="entry name" value="Transthyretin/HIU_hydrolase_d"/>
</dbReference>
<dbReference type="EC" id="3.5.2.17" evidence="7"/>
<gene>
    <name evidence="9" type="primary">uraH</name>
    <name evidence="9" type="ORF">ACFQ2S_15565</name>
</gene>
<dbReference type="PANTHER" id="PTHR10395">
    <property type="entry name" value="URICASE AND TRANSTHYRETIN-RELATED"/>
    <property type="match status" value="1"/>
</dbReference>
<evidence type="ECO:0000256" key="6">
    <source>
        <dbReference type="ARBA" id="ARBA00022801"/>
    </source>
</evidence>
<dbReference type="CDD" id="cd05822">
    <property type="entry name" value="TLP_HIUase"/>
    <property type="match status" value="1"/>
</dbReference>
<name>A0ABW3ITZ4_9RHOB</name>
<keyword evidence="10" id="KW-1185">Reference proteome</keyword>
<dbReference type="InterPro" id="IPR014306">
    <property type="entry name" value="Hydroxyisourate_hydrolase"/>
</dbReference>
<evidence type="ECO:0000256" key="7">
    <source>
        <dbReference type="RuleBase" id="RU361270"/>
    </source>
</evidence>
<keyword evidence="6 7" id="KW-0378">Hydrolase</keyword>
<sequence>MAGYLTTHVLDTALGRPAEGIRIELFRISGADRESIAEAVTNSDGRTDAPILPENAFQTGSYELVFHAGDYLRRTGQAGGEPLFLDAVPIRFGMAEPDHYHVPLLLSPYGYATYRGS</sequence>
<keyword evidence="5 7" id="KW-0659">Purine metabolism</keyword>
<protein>
    <recommendedName>
        <fullName evidence="7">5-hydroxyisourate hydrolase</fullName>
        <shortName evidence="7">HIU hydrolase</shortName>
        <shortName evidence="7">HIUHase</shortName>
        <ecNumber evidence="7">3.5.2.17</ecNumber>
    </recommendedName>
</protein>
<dbReference type="NCBIfam" id="TIGR02962">
    <property type="entry name" value="hdxy_isourate"/>
    <property type="match status" value="1"/>
</dbReference>
<evidence type="ECO:0000313" key="10">
    <source>
        <dbReference type="Proteomes" id="UP001597108"/>
    </source>
</evidence>
<comment type="caution">
    <text evidence="9">The sequence shown here is derived from an EMBL/GenBank/DDBJ whole genome shotgun (WGS) entry which is preliminary data.</text>
</comment>
<evidence type="ECO:0000256" key="4">
    <source>
        <dbReference type="ARBA" id="ARBA00011881"/>
    </source>
</evidence>
<evidence type="ECO:0000256" key="1">
    <source>
        <dbReference type="ARBA" id="ARBA00001043"/>
    </source>
</evidence>
<dbReference type="Pfam" id="PF00576">
    <property type="entry name" value="Transthyretin"/>
    <property type="match status" value="1"/>
</dbReference>
<evidence type="ECO:0000313" key="9">
    <source>
        <dbReference type="EMBL" id="MFD0981062.1"/>
    </source>
</evidence>
<evidence type="ECO:0000259" key="8">
    <source>
        <dbReference type="Pfam" id="PF00576"/>
    </source>
</evidence>
<dbReference type="PROSITE" id="PS00768">
    <property type="entry name" value="TRANSTHYRETIN_1"/>
    <property type="match status" value="1"/>
</dbReference>
<comment type="function">
    <text evidence="2">Catalyzes the hydrolysis of 5-hydroxyisourate (HIU) to 2-oxo-4-hydroxy-4-carboxy-5-ureidoimidazoline (OHCU).</text>
</comment>
<dbReference type="InterPro" id="IPR036817">
    <property type="entry name" value="Transthyretin/HIU_hydrolase_sf"/>
</dbReference>
<dbReference type="RefSeq" id="WP_386075824.1">
    <property type="nucleotide sequence ID" value="NZ_JBHTJT010000032.1"/>
</dbReference>
<evidence type="ECO:0000256" key="3">
    <source>
        <dbReference type="ARBA" id="ARBA00009850"/>
    </source>
</evidence>
<dbReference type="EMBL" id="JBHTJT010000032">
    <property type="protein sequence ID" value="MFD0981062.1"/>
    <property type="molecule type" value="Genomic_DNA"/>
</dbReference>
<dbReference type="Proteomes" id="UP001597108">
    <property type="component" value="Unassembled WGS sequence"/>
</dbReference>
<dbReference type="GO" id="GO:0033971">
    <property type="term" value="F:hydroxyisourate hydrolase activity"/>
    <property type="evidence" value="ECO:0007669"/>
    <property type="project" value="UniProtKB-EC"/>
</dbReference>
<dbReference type="SUPFAM" id="SSF49472">
    <property type="entry name" value="Transthyretin (synonym: prealbumin)"/>
    <property type="match status" value="1"/>
</dbReference>
<proteinExistence type="inferred from homology"/>
<evidence type="ECO:0000256" key="5">
    <source>
        <dbReference type="ARBA" id="ARBA00022631"/>
    </source>
</evidence>
<comment type="similarity">
    <text evidence="3 7">Belongs to the transthyretin family. 5-hydroxyisourate hydrolase subfamily.</text>
</comment>
<feature type="domain" description="Transthyretin/hydroxyisourate hydrolase" evidence="8">
    <location>
        <begin position="5"/>
        <end position="116"/>
    </location>
</feature>
<evidence type="ECO:0000256" key="2">
    <source>
        <dbReference type="ARBA" id="ARBA00002704"/>
    </source>
</evidence>